<evidence type="ECO:0000313" key="2">
    <source>
        <dbReference type="Proteomes" id="UP001595715"/>
    </source>
</evidence>
<evidence type="ECO:0000313" key="1">
    <source>
        <dbReference type="EMBL" id="MFC4104218.1"/>
    </source>
</evidence>
<accession>A0ABV8KDV4</accession>
<comment type="caution">
    <text evidence="1">The sequence shown here is derived from an EMBL/GenBank/DDBJ whole genome shotgun (WGS) entry which is preliminary data.</text>
</comment>
<name>A0ABV8KDV4_9BACL</name>
<keyword evidence="2" id="KW-1185">Reference proteome</keyword>
<protein>
    <submittedName>
        <fullName evidence="1">DUF1444 domain-containing protein</fullName>
    </submittedName>
</protein>
<reference evidence="2" key="1">
    <citation type="journal article" date="2019" name="Int. J. Syst. Evol. Microbiol.">
        <title>The Global Catalogue of Microorganisms (GCM) 10K type strain sequencing project: providing services to taxonomists for standard genome sequencing and annotation.</title>
        <authorList>
            <consortium name="The Broad Institute Genomics Platform"/>
            <consortium name="The Broad Institute Genome Sequencing Center for Infectious Disease"/>
            <person name="Wu L."/>
            <person name="Ma J."/>
        </authorList>
    </citation>
    <scope>NUCLEOTIDE SEQUENCE [LARGE SCALE GENOMIC DNA]</scope>
    <source>
        <strain evidence="2">IBRC-M 10987</strain>
    </source>
</reference>
<organism evidence="1 2">
    <name type="scientific">Paenibacillus xanthanilyticus</name>
    <dbReference type="NCBI Taxonomy" id="1783531"/>
    <lineage>
        <taxon>Bacteria</taxon>
        <taxon>Bacillati</taxon>
        <taxon>Bacillota</taxon>
        <taxon>Bacilli</taxon>
        <taxon>Bacillales</taxon>
        <taxon>Paenibacillaceae</taxon>
        <taxon>Paenibacillus</taxon>
    </lineage>
</organism>
<sequence>MNENGPSPVYKALPYLKPIAIEEAEDEQGYALSPEDDIVELPWNEGFIVTFLCDDEGMDVYRYVQNRDLRELGLTPEQLLAQSLDHLYDRTESHELQLQELQDAAYTMLLMDGSFEASLLLLDDLWDGTLNDYAPSGYAVAFPARDVLMFSDIRSEEGIAQMRAVIERIWVNGDHLLSKAIWTRNAGKWVRLDA</sequence>
<dbReference type="RefSeq" id="WP_377722753.1">
    <property type="nucleotide sequence ID" value="NZ_JBHSAM010000036.1"/>
</dbReference>
<dbReference type="Proteomes" id="UP001595715">
    <property type="component" value="Unassembled WGS sequence"/>
</dbReference>
<proteinExistence type="predicted"/>
<gene>
    <name evidence="1" type="ORF">ACFOZ8_31820</name>
</gene>
<dbReference type="EMBL" id="JBHSAM010000036">
    <property type="protein sequence ID" value="MFC4104218.1"/>
    <property type="molecule type" value="Genomic_DNA"/>
</dbReference>